<dbReference type="AlphaFoldDB" id="A0A024FU83"/>
<organism evidence="2 3">
    <name type="scientific">Albugo candida</name>
    <dbReference type="NCBI Taxonomy" id="65357"/>
    <lineage>
        <taxon>Eukaryota</taxon>
        <taxon>Sar</taxon>
        <taxon>Stramenopiles</taxon>
        <taxon>Oomycota</taxon>
        <taxon>Peronosporomycetes</taxon>
        <taxon>Albuginales</taxon>
        <taxon>Albuginaceae</taxon>
        <taxon>Albugo</taxon>
    </lineage>
</organism>
<reference evidence="2 3" key="1">
    <citation type="submission" date="2012-05" db="EMBL/GenBank/DDBJ databases">
        <title>Recombination and specialization in a pathogen metapopulation.</title>
        <authorList>
            <person name="Gardiner A."/>
            <person name="Kemen E."/>
            <person name="Schultz-Larsen T."/>
            <person name="MacLean D."/>
            <person name="Van Oosterhout C."/>
            <person name="Jones J.D.G."/>
        </authorList>
    </citation>
    <scope>NUCLEOTIDE SEQUENCE [LARGE SCALE GENOMIC DNA]</scope>
    <source>
        <strain evidence="2 3">Ac Nc2</strain>
    </source>
</reference>
<sequence>MVVTSNKPEQFDQIRNTTPKTNKNSDIFQFDQYKRSHCYTWNHFKITVRFNCTCHFDINDPHHSIKSCTTLNMVYKVIGIIIDLFKLDSQQGKQIFLMNRHSP</sequence>
<feature type="region of interest" description="Disordered" evidence="1">
    <location>
        <begin position="1"/>
        <end position="20"/>
    </location>
</feature>
<protein>
    <submittedName>
        <fullName evidence="2">Uncharacterized protein</fullName>
    </submittedName>
</protein>
<evidence type="ECO:0000313" key="2">
    <source>
        <dbReference type="EMBL" id="CCI10581.1"/>
    </source>
</evidence>
<comment type="caution">
    <text evidence="2">The sequence shown here is derived from an EMBL/GenBank/DDBJ whole genome shotgun (WGS) entry which is preliminary data.</text>
</comment>
<proteinExistence type="predicted"/>
<dbReference type="Proteomes" id="UP000053237">
    <property type="component" value="Unassembled WGS sequence"/>
</dbReference>
<dbReference type="EMBL" id="CAIX01000304">
    <property type="protein sequence ID" value="CCI10581.1"/>
    <property type="molecule type" value="Genomic_DNA"/>
</dbReference>
<accession>A0A024FU83</accession>
<evidence type="ECO:0000313" key="3">
    <source>
        <dbReference type="Proteomes" id="UP000053237"/>
    </source>
</evidence>
<name>A0A024FU83_9STRA</name>
<dbReference type="InParanoid" id="A0A024FU83"/>
<evidence type="ECO:0000256" key="1">
    <source>
        <dbReference type="SAM" id="MobiDB-lite"/>
    </source>
</evidence>
<keyword evidence="3" id="KW-1185">Reference proteome</keyword>
<gene>
    <name evidence="2" type="ORF">BN9_108280</name>
</gene>